<proteinExistence type="inferred from homology"/>
<evidence type="ECO:0000256" key="1">
    <source>
        <dbReference type="ARBA" id="ARBA00004141"/>
    </source>
</evidence>
<feature type="domain" description="Polycystin cation channel PKD1/PKD2" evidence="8">
    <location>
        <begin position="1"/>
        <end position="120"/>
    </location>
</feature>
<keyword evidence="3 7" id="KW-0812">Transmembrane</keyword>
<keyword evidence="5 7" id="KW-0472">Membrane</keyword>
<comment type="subcellular location">
    <subcellularLocation>
        <location evidence="1">Membrane</location>
        <topology evidence="1">Multi-pass membrane protein</topology>
    </subcellularLocation>
</comment>
<dbReference type="OrthoDB" id="444119at2759"/>
<dbReference type="PANTHER" id="PTHR10877">
    <property type="entry name" value="POLYCYSTIN FAMILY MEMBER"/>
    <property type="match status" value="1"/>
</dbReference>
<dbReference type="Proteomes" id="UP000001554">
    <property type="component" value="Chromosome 11"/>
</dbReference>
<evidence type="ECO:0000256" key="7">
    <source>
        <dbReference type="SAM" id="Phobius"/>
    </source>
</evidence>
<dbReference type="GO" id="GO:0016020">
    <property type="term" value="C:membrane"/>
    <property type="evidence" value="ECO:0007669"/>
    <property type="project" value="UniProtKB-SubCell"/>
</dbReference>
<sequence>MLVFVNTLKLLRVVRFSKTIAKFIALPGAMKSGLIGFSVTSAIAFMAFSSSGMVVFGTHMKAFSNVLHTNYALLDMLLGRFLAKEILEANPYVGPVYFTFFMVFIYIILVNFLVTIICDAIASDASIDDDYDQELADYIWKSLHQIFGIQPPPTSHVKTGEESLTELNANLRMIEESLDDTLDVARSIWPANTSDEPSFNLQGQHAASSFLPTKQLDTYESANEVVKPSTSAMSVVYDQVKSVLETHEADAARLEEVQMESRRRARATVQRKLAARRFIKKAGRGGKRLGTIVEKAEELLEQHAADTARLEHQHKSNRLLVESKVRQKLAARRMVKDNKK</sequence>
<dbReference type="Gene3D" id="1.10.287.70">
    <property type="match status" value="1"/>
</dbReference>
<dbReference type="AlphaFoldDB" id="A0A9J7N4H1"/>
<dbReference type="PANTHER" id="PTHR10877:SF194">
    <property type="entry name" value="LOCATION OF VULVA DEFECTIVE 1"/>
    <property type="match status" value="1"/>
</dbReference>
<evidence type="ECO:0000259" key="8">
    <source>
        <dbReference type="Pfam" id="PF08016"/>
    </source>
</evidence>
<dbReference type="InterPro" id="IPR003915">
    <property type="entry name" value="PKD_2"/>
</dbReference>
<comment type="similarity">
    <text evidence="2">Belongs to the polycystin family.</text>
</comment>
<reference evidence="9" key="1">
    <citation type="journal article" date="2020" name="Nat. Ecol. Evol.">
        <title>Deeply conserved synteny resolves early events in vertebrate evolution.</title>
        <authorList>
            <person name="Simakov O."/>
            <person name="Marletaz F."/>
            <person name="Yue J.X."/>
            <person name="O'Connell B."/>
            <person name="Jenkins J."/>
            <person name="Brandt A."/>
            <person name="Calef R."/>
            <person name="Tung C.H."/>
            <person name="Huang T.K."/>
            <person name="Schmutz J."/>
            <person name="Satoh N."/>
            <person name="Yu J.K."/>
            <person name="Putnam N.H."/>
            <person name="Green R.E."/>
            <person name="Rokhsar D.S."/>
        </authorList>
    </citation>
    <scope>NUCLEOTIDE SEQUENCE [LARGE SCALE GENOMIC DNA]</scope>
    <source>
        <strain evidence="9">S238N-H82</strain>
    </source>
</reference>
<name>A0A9J7N4H1_BRAFL</name>
<evidence type="ECO:0000256" key="4">
    <source>
        <dbReference type="ARBA" id="ARBA00022989"/>
    </source>
</evidence>
<evidence type="ECO:0000256" key="5">
    <source>
        <dbReference type="ARBA" id="ARBA00023136"/>
    </source>
</evidence>
<dbReference type="RefSeq" id="XP_035691416.1">
    <property type="nucleotide sequence ID" value="XM_035835523.1"/>
</dbReference>
<dbReference type="GO" id="GO:0005509">
    <property type="term" value="F:calcium ion binding"/>
    <property type="evidence" value="ECO:0007669"/>
    <property type="project" value="InterPro"/>
</dbReference>
<protein>
    <submittedName>
        <fullName evidence="10">Uncharacterized protein LOC118426250</fullName>
    </submittedName>
</protein>
<feature type="coiled-coil region" evidence="6">
    <location>
        <begin position="237"/>
        <end position="264"/>
    </location>
</feature>
<evidence type="ECO:0000313" key="10">
    <source>
        <dbReference type="RefSeq" id="XP_035691416.1"/>
    </source>
</evidence>
<accession>A0A9J7N4H1</accession>
<evidence type="ECO:0000313" key="9">
    <source>
        <dbReference type="Proteomes" id="UP000001554"/>
    </source>
</evidence>
<evidence type="ECO:0000256" key="2">
    <source>
        <dbReference type="ARBA" id="ARBA00007200"/>
    </source>
</evidence>
<dbReference type="KEGG" id="bfo:118426250"/>
<keyword evidence="6" id="KW-0175">Coiled coil</keyword>
<organism evidence="9 10">
    <name type="scientific">Branchiostoma floridae</name>
    <name type="common">Florida lancelet</name>
    <name type="synonym">Amphioxus</name>
    <dbReference type="NCBI Taxonomy" id="7739"/>
    <lineage>
        <taxon>Eukaryota</taxon>
        <taxon>Metazoa</taxon>
        <taxon>Chordata</taxon>
        <taxon>Cephalochordata</taxon>
        <taxon>Leptocardii</taxon>
        <taxon>Amphioxiformes</taxon>
        <taxon>Branchiostomatidae</taxon>
        <taxon>Branchiostoma</taxon>
    </lineage>
</organism>
<gene>
    <name evidence="10" type="primary">LOC118426250</name>
</gene>
<keyword evidence="4 7" id="KW-1133">Transmembrane helix</keyword>
<feature type="transmembrane region" description="Helical" evidence="7">
    <location>
        <begin position="34"/>
        <end position="56"/>
    </location>
</feature>
<dbReference type="PRINTS" id="PR01433">
    <property type="entry name" value="POLYCYSTIN2"/>
</dbReference>
<feature type="transmembrane region" description="Helical" evidence="7">
    <location>
        <begin position="95"/>
        <end position="117"/>
    </location>
</feature>
<dbReference type="Pfam" id="PF08016">
    <property type="entry name" value="PKD_channel"/>
    <property type="match status" value="1"/>
</dbReference>
<dbReference type="GeneID" id="118426250"/>
<reference evidence="10" key="2">
    <citation type="submission" date="2025-08" db="UniProtKB">
        <authorList>
            <consortium name="RefSeq"/>
        </authorList>
    </citation>
    <scope>IDENTIFICATION</scope>
    <source>
        <strain evidence="10">S238N-H82</strain>
        <tissue evidence="10">Testes</tissue>
    </source>
</reference>
<evidence type="ECO:0000256" key="6">
    <source>
        <dbReference type="SAM" id="Coils"/>
    </source>
</evidence>
<dbReference type="InterPro" id="IPR051223">
    <property type="entry name" value="Polycystin"/>
</dbReference>
<dbReference type="InterPro" id="IPR013122">
    <property type="entry name" value="PKD1_2_channel"/>
</dbReference>
<evidence type="ECO:0000256" key="3">
    <source>
        <dbReference type="ARBA" id="ARBA00022692"/>
    </source>
</evidence>
<keyword evidence="9" id="KW-1185">Reference proteome</keyword>